<proteinExistence type="predicted"/>
<comment type="caution">
    <text evidence="1">The sequence shown here is derived from an EMBL/GenBank/DDBJ whole genome shotgun (WGS) entry which is preliminary data.</text>
</comment>
<organism evidence="1 2">
    <name type="scientific">Symbiodinium natans</name>
    <dbReference type="NCBI Taxonomy" id="878477"/>
    <lineage>
        <taxon>Eukaryota</taxon>
        <taxon>Sar</taxon>
        <taxon>Alveolata</taxon>
        <taxon>Dinophyceae</taxon>
        <taxon>Suessiales</taxon>
        <taxon>Symbiodiniaceae</taxon>
        <taxon>Symbiodinium</taxon>
    </lineage>
</organism>
<dbReference type="Proteomes" id="UP000604046">
    <property type="component" value="Unassembled WGS sequence"/>
</dbReference>
<dbReference type="EMBL" id="CAJNDS010002242">
    <property type="protein sequence ID" value="CAE7389677.1"/>
    <property type="molecule type" value="Genomic_DNA"/>
</dbReference>
<feature type="non-terminal residue" evidence="1">
    <location>
        <position position="1"/>
    </location>
</feature>
<gene>
    <name evidence="1" type="ORF">SNAT2548_LOCUS21241</name>
</gene>
<reference evidence="1" key="1">
    <citation type="submission" date="2021-02" db="EMBL/GenBank/DDBJ databases">
        <authorList>
            <person name="Dougan E. K."/>
            <person name="Rhodes N."/>
            <person name="Thang M."/>
            <person name="Chan C."/>
        </authorList>
    </citation>
    <scope>NUCLEOTIDE SEQUENCE</scope>
</reference>
<evidence type="ECO:0000313" key="2">
    <source>
        <dbReference type="Proteomes" id="UP000604046"/>
    </source>
</evidence>
<keyword evidence="2" id="KW-1185">Reference proteome</keyword>
<sequence>VSLLSGRSASLEVEPEELVETLKARAEKTLAVGKGRLVGSSGDILDGAASVE</sequence>
<name>A0A812QK90_9DINO</name>
<evidence type="ECO:0000313" key="1">
    <source>
        <dbReference type="EMBL" id="CAE7389677.1"/>
    </source>
</evidence>
<accession>A0A812QK90</accession>
<feature type="non-terminal residue" evidence="1">
    <location>
        <position position="52"/>
    </location>
</feature>
<protein>
    <submittedName>
        <fullName evidence="1">Uncharacterized protein</fullName>
    </submittedName>
</protein>
<dbReference type="AlphaFoldDB" id="A0A812QK90"/>